<reference evidence="2 3" key="1">
    <citation type="submission" date="2020-10" db="EMBL/GenBank/DDBJ databases">
        <title>Eggerthella sp. nov., isolated from human feces.</title>
        <authorList>
            <person name="Yajun G."/>
        </authorList>
    </citation>
    <scope>NUCLEOTIDE SEQUENCE [LARGE SCALE GENOMIC DNA]</scope>
    <source>
        <strain evidence="2 3">HF-1101</strain>
    </source>
</reference>
<dbReference type="InterPro" id="IPR029063">
    <property type="entry name" value="SAM-dependent_MTases_sf"/>
</dbReference>
<dbReference type="GO" id="GO:0003677">
    <property type="term" value="F:DNA binding"/>
    <property type="evidence" value="ECO:0007669"/>
    <property type="project" value="InterPro"/>
</dbReference>
<accession>A0A6L7IN73</accession>
<dbReference type="Proteomes" id="UP000478463">
    <property type="component" value="Chromosome"/>
</dbReference>
<name>A0A6L7IN73_9ACTN</name>
<gene>
    <name evidence="2" type="ORF">GS424_017285</name>
</gene>
<evidence type="ECO:0000259" key="1">
    <source>
        <dbReference type="Pfam" id="PF02384"/>
    </source>
</evidence>
<dbReference type="SUPFAM" id="SSF53335">
    <property type="entry name" value="S-adenosyl-L-methionine-dependent methyltransferases"/>
    <property type="match status" value="1"/>
</dbReference>
<protein>
    <submittedName>
        <fullName evidence="2">N-6 DNA methylase</fullName>
    </submittedName>
</protein>
<dbReference type="PANTHER" id="PTHR42998">
    <property type="entry name" value="TYPE I RESTRICTION ENZYME HINDVIIP M PROTEIN-RELATED"/>
    <property type="match status" value="1"/>
</dbReference>
<dbReference type="GO" id="GO:0008170">
    <property type="term" value="F:N-methyltransferase activity"/>
    <property type="evidence" value="ECO:0007669"/>
    <property type="project" value="InterPro"/>
</dbReference>
<dbReference type="KEGG" id="egd:GS424_017285"/>
<sequence>MKEREIACERLFSLCEEGLPLRHLRACAEVTDEGRVSLSAYSEHLRKGPYPLYRRGYDKAGFDDYGYERPALLVGAMGAIATRKGKLLVIPAFGSYAVSDMYHVVFPQAGDFEYLQRILSALDAGRLATGTNASRVVELGSLRGAIIPWPEERMRRLFVETMGACEVEGASDLATRLLDAWMGSVHAVDRIVSAPTVACAESTPALQCERMCNALDVADKVLESIHVEGEDFFDVVASTFDLADPASLGKHRMCVCFPPPNQGLWSSCAVSESDNRWMLGLPPRNKANYAWIQQTISCMAEGGTALLLLCDAALHTESGREKKARAAWASSGLIEAVISLPGGIFEDGRPPSSFVVMKKGRRSGDILFVNARERGERCGTDPSGYPTRCLSPETVERIARAYADWVGAAEFSDVPDFCRSVSPSEIEARGHVLAPWAYIATG</sequence>
<dbReference type="InterPro" id="IPR052916">
    <property type="entry name" value="Type-I_RE_MTase_Subunit"/>
</dbReference>
<dbReference type="GO" id="GO:0032259">
    <property type="term" value="P:methylation"/>
    <property type="evidence" value="ECO:0007669"/>
    <property type="project" value="UniProtKB-KW"/>
</dbReference>
<dbReference type="AlphaFoldDB" id="A0A6L7IN73"/>
<evidence type="ECO:0000313" key="2">
    <source>
        <dbReference type="EMBL" id="QOS68208.1"/>
    </source>
</evidence>
<dbReference type="RefSeq" id="WP_160940907.1">
    <property type="nucleotide sequence ID" value="NZ_CP063310.1"/>
</dbReference>
<dbReference type="Pfam" id="PF02384">
    <property type="entry name" value="N6_Mtase"/>
    <property type="match status" value="1"/>
</dbReference>
<proteinExistence type="predicted"/>
<dbReference type="EMBL" id="CP063310">
    <property type="protein sequence ID" value="QOS68208.1"/>
    <property type="molecule type" value="Genomic_DNA"/>
</dbReference>
<organism evidence="2 3">
    <name type="scientific">Eggerthella guodeyinii</name>
    <dbReference type="NCBI Taxonomy" id="2690837"/>
    <lineage>
        <taxon>Bacteria</taxon>
        <taxon>Bacillati</taxon>
        <taxon>Actinomycetota</taxon>
        <taxon>Coriobacteriia</taxon>
        <taxon>Eggerthellales</taxon>
        <taxon>Eggerthellaceae</taxon>
        <taxon>Eggerthella</taxon>
    </lineage>
</organism>
<keyword evidence="2" id="KW-0808">Transferase</keyword>
<keyword evidence="2" id="KW-0489">Methyltransferase</keyword>
<evidence type="ECO:0000313" key="3">
    <source>
        <dbReference type="Proteomes" id="UP000478463"/>
    </source>
</evidence>
<dbReference type="PANTHER" id="PTHR42998:SF1">
    <property type="entry name" value="TYPE I RESTRICTION ENZYME HINDI METHYLASE SUBUNIT"/>
    <property type="match status" value="1"/>
</dbReference>
<dbReference type="InterPro" id="IPR003356">
    <property type="entry name" value="DNA_methylase_A-5"/>
</dbReference>
<dbReference type="Gene3D" id="3.40.50.150">
    <property type="entry name" value="Vaccinia Virus protein VP39"/>
    <property type="match status" value="1"/>
</dbReference>
<feature type="domain" description="DNA methylase adenine-specific" evidence="1">
    <location>
        <begin position="238"/>
        <end position="441"/>
    </location>
</feature>